<dbReference type="InterPro" id="IPR011009">
    <property type="entry name" value="Kinase-like_dom_sf"/>
</dbReference>
<comment type="caution">
    <text evidence="3">The sequence shown here is derived from an EMBL/GenBank/DDBJ whole genome shotgun (WGS) entry which is preliminary data.</text>
</comment>
<evidence type="ECO:0000313" key="4">
    <source>
        <dbReference type="Proteomes" id="UP000092714"/>
    </source>
</evidence>
<dbReference type="EMBL" id="MAPZ01000014">
    <property type="protein sequence ID" value="OBY11472.1"/>
    <property type="molecule type" value="Genomic_DNA"/>
</dbReference>
<comment type="similarity">
    <text evidence="1">Belongs to the pseudomonas-type ThrB family.</text>
</comment>
<dbReference type="AlphaFoldDB" id="A0A1B8RRN6"/>
<gene>
    <name evidence="3" type="ORF">CP373A1_05845</name>
</gene>
<dbReference type="Gene3D" id="3.30.200.20">
    <property type="entry name" value="Phosphorylase Kinase, domain 1"/>
    <property type="match status" value="1"/>
</dbReference>
<dbReference type="Proteomes" id="UP000092714">
    <property type="component" value="Unassembled WGS sequence"/>
</dbReference>
<dbReference type="eggNOG" id="COG2334">
    <property type="taxonomic scope" value="Bacteria"/>
</dbReference>
<sequence>MVKKPWNINEVKRILHIFYNIKSLDIEEIIPLKSGASSECFHVITNNGEYILKDIEMDFMNHPDIEPLVNNELSLIEIPVSKFYVTCDGFYVGKYNGHTFHLQSFIEGDILKVNTAPKWFMKESAKILGEIHNGLMDLHSLDKGISKGFFMVVNPKSALESYKKSLKIAKERNEVVAIEDLSYRIKLLDKLKNVDLDMDKFTYKNTHGDYFISQIICKDNKINGVIDFTSARIHPACYELIRSYSYADPKCINGEIDIKNLKEYVNEYLEVSDLSDYDIKMMPYLYFYQLGVSDYYKNYFNSNNNNKDALFHYAHWSTELCRWFENNIESIFLG</sequence>
<evidence type="ECO:0000259" key="2">
    <source>
        <dbReference type="Pfam" id="PF01636"/>
    </source>
</evidence>
<dbReference type="Gene3D" id="3.90.1200.10">
    <property type="match status" value="1"/>
</dbReference>
<dbReference type="PANTHER" id="PTHR21064:SF6">
    <property type="entry name" value="AMINOGLYCOSIDE PHOSPHOTRANSFERASE DOMAIN-CONTAINING PROTEIN"/>
    <property type="match status" value="1"/>
</dbReference>
<dbReference type="Pfam" id="PF01636">
    <property type="entry name" value="APH"/>
    <property type="match status" value="1"/>
</dbReference>
<evidence type="ECO:0000313" key="3">
    <source>
        <dbReference type="EMBL" id="OBY11472.1"/>
    </source>
</evidence>
<organism evidence="3 4">
    <name type="scientific">Clostridium paraputrificum</name>
    <dbReference type="NCBI Taxonomy" id="29363"/>
    <lineage>
        <taxon>Bacteria</taxon>
        <taxon>Bacillati</taxon>
        <taxon>Bacillota</taxon>
        <taxon>Clostridia</taxon>
        <taxon>Eubacteriales</taxon>
        <taxon>Clostridiaceae</taxon>
        <taxon>Clostridium</taxon>
    </lineage>
</organism>
<dbReference type="GO" id="GO:0019202">
    <property type="term" value="F:amino acid kinase activity"/>
    <property type="evidence" value="ECO:0007669"/>
    <property type="project" value="TreeGrafter"/>
</dbReference>
<keyword evidence="3" id="KW-0808">Transferase</keyword>
<dbReference type="PANTHER" id="PTHR21064">
    <property type="entry name" value="AMINOGLYCOSIDE PHOSPHOTRANSFERASE DOMAIN-CONTAINING PROTEIN-RELATED"/>
    <property type="match status" value="1"/>
</dbReference>
<dbReference type="RefSeq" id="WP_065254445.1">
    <property type="nucleotide sequence ID" value="NZ_CABJAZ010000002.1"/>
</dbReference>
<dbReference type="OrthoDB" id="1921428at2"/>
<feature type="domain" description="Aminoglycoside phosphotransferase" evidence="2">
    <location>
        <begin position="29"/>
        <end position="246"/>
    </location>
</feature>
<reference evidence="3 4" key="1">
    <citation type="submission" date="2016-06" db="EMBL/GenBank/DDBJ databases">
        <authorList>
            <person name="Kjaerup R.B."/>
            <person name="Dalgaard T.S."/>
            <person name="Juul-Madsen H.R."/>
        </authorList>
    </citation>
    <scope>NUCLEOTIDE SEQUENCE [LARGE SCALE GENOMIC DNA]</scope>
    <source>
        <strain evidence="3 4">373-A1</strain>
    </source>
</reference>
<dbReference type="InterPro" id="IPR050249">
    <property type="entry name" value="Pseudomonas-type_ThrB"/>
</dbReference>
<dbReference type="SUPFAM" id="SSF56112">
    <property type="entry name" value="Protein kinase-like (PK-like)"/>
    <property type="match status" value="1"/>
</dbReference>
<proteinExistence type="inferred from homology"/>
<keyword evidence="4" id="KW-1185">Reference proteome</keyword>
<dbReference type="InterPro" id="IPR002575">
    <property type="entry name" value="Aminoglycoside_PTrfase"/>
</dbReference>
<protein>
    <submittedName>
        <fullName evidence="3">Aminoglycoside phosphotransferase</fullName>
    </submittedName>
</protein>
<evidence type="ECO:0000256" key="1">
    <source>
        <dbReference type="ARBA" id="ARBA00038240"/>
    </source>
</evidence>
<name>A0A1B8RRN6_9CLOT</name>
<accession>A0A1B8RRN6</accession>